<reference evidence="1" key="2">
    <citation type="journal article" date="2023" name="Int. J. Mol. Sci.">
        <title>De Novo Assembly and Annotation of 11 Diverse Shrub Willow (Salix) Genomes Reveals Novel Gene Organization in Sex-Linked Regions.</title>
        <authorList>
            <person name="Hyden B."/>
            <person name="Feng K."/>
            <person name="Yates T.B."/>
            <person name="Jawdy S."/>
            <person name="Cereghino C."/>
            <person name="Smart L.B."/>
            <person name="Muchero W."/>
        </authorList>
    </citation>
    <scope>NUCLEOTIDE SEQUENCE</scope>
    <source>
        <tissue evidence="1">Shoot tip</tissue>
    </source>
</reference>
<evidence type="ECO:0000313" key="1">
    <source>
        <dbReference type="EMBL" id="KAJ6354792.1"/>
    </source>
</evidence>
<gene>
    <name evidence="1" type="ORF">OIU77_005400</name>
</gene>
<dbReference type="Proteomes" id="UP001141253">
    <property type="component" value="Chromosome 18"/>
</dbReference>
<comment type="caution">
    <text evidence="1">The sequence shown here is derived from an EMBL/GenBank/DDBJ whole genome shotgun (WGS) entry which is preliminary data.</text>
</comment>
<reference evidence="1" key="1">
    <citation type="submission" date="2022-10" db="EMBL/GenBank/DDBJ databases">
        <authorList>
            <person name="Hyden B.L."/>
            <person name="Feng K."/>
            <person name="Yates T."/>
            <person name="Jawdy S."/>
            <person name="Smart L.B."/>
            <person name="Muchero W."/>
        </authorList>
    </citation>
    <scope>NUCLEOTIDE SEQUENCE</scope>
    <source>
        <tissue evidence="1">Shoot tip</tissue>
    </source>
</reference>
<name>A0ABQ9ARA1_9ROSI</name>
<dbReference type="EMBL" id="JAPFFI010000017">
    <property type="protein sequence ID" value="KAJ6354792.1"/>
    <property type="molecule type" value="Genomic_DNA"/>
</dbReference>
<protein>
    <submittedName>
        <fullName evidence="1">Uncharacterized protein</fullName>
    </submittedName>
</protein>
<keyword evidence="2" id="KW-1185">Reference proteome</keyword>
<sequence>MRQGFYTRIAYPKCASHLLEIVMQLMCSSSEMFSRKHYKFSMMAQPGELDLLQGVVADSS</sequence>
<evidence type="ECO:0000313" key="2">
    <source>
        <dbReference type="Proteomes" id="UP001141253"/>
    </source>
</evidence>
<organism evidence="1 2">
    <name type="scientific">Salix suchowensis</name>
    <dbReference type="NCBI Taxonomy" id="1278906"/>
    <lineage>
        <taxon>Eukaryota</taxon>
        <taxon>Viridiplantae</taxon>
        <taxon>Streptophyta</taxon>
        <taxon>Embryophyta</taxon>
        <taxon>Tracheophyta</taxon>
        <taxon>Spermatophyta</taxon>
        <taxon>Magnoliopsida</taxon>
        <taxon>eudicotyledons</taxon>
        <taxon>Gunneridae</taxon>
        <taxon>Pentapetalae</taxon>
        <taxon>rosids</taxon>
        <taxon>fabids</taxon>
        <taxon>Malpighiales</taxon>
        <taxon>Salicaceae</taxon>
        <taxon>Saliceae</taxon>
        <taxon>Salix</taxon>
    </lineage>
</organism>
<proteinExistence type="predicted"/>
<accession>A0ABQ9ARA1</accession>